<accession>A0A8K0ICB1</accession>
<dbReference type="EMBL" id="CM017877">
    <property type="protein sequence ID" value="KAG1347162.1"/>
    <property type="molecule type" value="Genomic_DNA"/>
</dbReference>
<keyword evidence="2" id="KW-1185">Reference proteome</keyword>
<protein>
    <submittedName>
        <fullName evidence="1">Uncharacterized protein</fullName>
    </submittedName>
</protein>
<organism evidence="1 2">
    <name type="scientific">Cocos nucifera</name>
    <name type="common">Coconut palm</name>
    <dbReference type="NCBI Taxonomy" id="13894"/>
    <lineage>
        <taxon>Eukaryota</taxon>
        <taxon>Viridiplantae</taxon>
        <taxon>Streptophyta</taxon>
        <taxon>Embryophyta</taxon>
        <taxon>Tracheophyta</taxon>
        <taxon>Spermatophyta</taxon>
        <taxon>Magnoliopsida</taxon>
        <taxon>Liliopsida</taxon>
        <taxon>Arecaceae</taxon>
        <taxon>Arecoideae</taxon>
        <taxon>Cocoseae</taxon>
        <taxon>Attaleinae</taxon>
        <taxon>Cocos</taxon>
    </lineage>
</organism>
<gene>
    <name evidence="1" type="ORF">COCNU_06G009910</name>
</gene>
<sequence>MILIRPRHHNRIKQVTPQSARVKILPYSELKIYHIRRHHQGIEMISLALTSCNIPGSQQDGLCSKRSYGHLPKELCVCFPSLLMLTRVSVTSTEPFWQKQRVLFTFSVI</sequence>
<dbReference type="Proteomes" id="UP000797356">
    <property type="component" value="Chromosome 6"/>
</dbReference>
<dbReference type="AlphaFoldDB" id="A0A8K0ICB1"/>
<proteinExistence type="predicted"/>
<name>A0A8K0ICB1_COCNU</name>
<reference evidence="1" key="2">
    <citation type="submission" date="2019-07" db="EMBL/GenBank/DDBJ databases">
        <authorList>
            <person name="Yang Y."/>
            <person name="Bocs S."/>
            <person name="Baudouin L."/>
        </authorList>
    </citation>
    <scope>NUCLEOTIDE SEQUENCE</scope>
    <source>
        <tissue evidence="1">Spear leaf of Hainan Tall coconut</tissue>
    </source>
</reference>
<evidence type="ECO:0000313" key="2">
    <source>
        <dbReference type="Proteomes" id="UP000797356"/>
    </source>
</evidence>
<comment type="caution">
    <text evidence="1">The sequence shown here is derived from an EMBL/GenBank/DDBJ whole genome shotgun (WGS) entry which is preliminary data.</text>
</comment>
<evidence type="ECO:0000313" key="1">
    <source>
        <dbReference type="EMBL" id="KAG1347162.1"/>
    </source>
</evidence>
<reference evidence="1" key="1">
    <citation type="journal article" date="2017" name="Gigascience">
        <title>The genome draft of coconut (Cocos nucifera).</title>
        <authorList>
            <person name="Xiao Y."/>
            <person name="Xu P."/>
            <person name="Fan H."/>
            <person name="Baudouin L."/>
            <person name="Xia W."/>
            <person name="Bocs S."/>
            <person name="Xu J."/>
            <person name="Li Q."/>
            <person name="Guo A."/>
            <person name="Zhou L."/>
            <person name="Li J."/>
            <person name="Wu Y."/>
            <person name="Ma Z."/>
            <person name="Armero A."/>
            <person name="Issali A.E."/>
            <person name="Liu N."/>
            <person name="Peng M."/>
            <person name="Yang Y."/>
        </authorList>
    </citation>
    <scope>NUCLEOTIDE SEQUENCE</scope>
    <source>
        <tissue evidence="1">Spear leaf of Hainan Tall coconut</tissue>
    </source>
</reference>